<protein>
    <submittedName>
        <fullName evidence="1">Uncharacterized protein</fullName>
    </submittedName>
</protein>
<accession>A0A6G0RMV8</accession>
<reference evidence="1 2" key="1">
    <citation type="submission" date="2018-09" db="EMBL/GenBank/DDBJ databases">
        <title>Genomic investigation of the strawberry pathogen Phytophthora fragariae indicates pathogenicity is determined by transcriptional variation in three key races.</title>
        <authorList>
            <person name="Adams T.M."/>
            <person name="Armitage A.D."/>
            <person name="Sobczyk M.K."/>
            <person name="Bates H.J."/>
            <person name="Dunwell J.M."/>
            <person name="Nellist C.F."/>
            <person name="Harrison R.J."/>
        </authorList>
    </citation>
    <scope>NUCLEOTIDE SEQUENCE [LARGE SCALE GENOMIC DNA]</scope>
    <source>
        <strain evidence="1 2">NOV-77</strain>
    </source>
</reference>
<comment type="caution">
    <text evidence="1">The sequence shown here is derived from an EMBL/GenBank/DDBJ whole genome shotgun (WGS) entry which is preliminary data.</text>
</comment>
<dbReference type="Proteomes" id="UP000486351">
    <property type="component" value="Unassembled WGS sequence"/>
</dbReference>
<evidence type="ECO:0000313" key="2">
    <source>
        <dbReference type="Proteomes" id="UP000486351"/>
    </source>
</evidence>
<evidence type="ECO:0000313" key="1">
    <source>
        <dbReference type="EMBL" id="KAE9337271.1"/>
    </source>
</evidence>
<name>A0A6G0RMV8_9STRA</name>
<sequence>MSLNDLTPDNTKHAHESAVLSFMKLLEEVGVRWDYLEVCMQRENTPLVLEAVVDKVGMYPTFKEVHKEHPPLCHAVLPADEELAAGTVPQRRVATDKTLLMKGEVLERYCMKRESGAFVNKTPACTKKALKKMMMHVYSTAVTTAD</sequence>
<organism evidence="1 2">
    <name type="scientific">Phytophthora fragariae</name>
    <dbReference type="NCBI Taxonomy" id="53985"/>
    <lineage>
        <taxon>Eukaryota</taxon>
        <taxon>Sar</taxon>
        <taxon>Stramenopiles</taxon>
        <taxon>Oomycota</taxon>
        <taxon>Peronosporomycetes</taxon>
        <taxon>Peronosporales</taxon>
        <taxon>Peronosporaceae</taxon>
        <taxon>Phytophthora</taxon>
    </lineage>
</organism>
<proteinExistence type="predicted"/>
<dbReference type="EMBL" id="QXFY01000715">
    <property type="protein sequence ID" value="KAE9337271.1"/>
    <property type="molecule type" value="Genomic_DNA"/>
</dbReference>
<dbReference type="AlphaFoldDB" id="A0A6G0RMV8"/>
<gene>
    <name evidence="1" type="ORF">PF008_g12615</name>
</gene>